<evidence type="ECO:0000256" key="1">
    <source>
        <dbReference type="ARBA" id="ARBA00000085"/>
    </source>
</evidence>
<proteinExistence type="predicted"/>
<dbReference type="RefSeq" id="WP_338605432.1">
    <property type="nucleotide sequence ID" value="NZ_AP028679.1"/>
</dbReference>
<evidence type="ECO:0000313" key="4">
    <source>
        <dbReference type="EMBL" id="BEQ13683.1"/>
    </source>
</evidence>
<dbReference type="KEGG" id="dmp:FAK_07490"/>
<keyword evidence="3" id="KW-0812">Transmembrane</keyword>
<protein>
    <recommendedName>
        <fullName evidence="2">histidine kinase</fullName>
        <ecNumber evidence="2">2.7.13.3</ecNumber>
    </recommendedName>
</protein>
<sequence>MNWRAFRYGGTFFLLVTLLAALVLAGSYLFLREELMSEAMSQHRHQVSNQLNLWQEQLFDSKWDSLADTGDDARHLGSYDEAKLMAETLMWYVYPDGHSIIEGTAVIGLDGKPRPGKQVAVIDDTGQALPPAELARLERDKPWLRHPWLDSYAFVIHAFEEDPHRDGLVSPLIQAPGRLVFVIAAPWRDRDGALRGAVIQQMSIKQVFSDIIEPGAQGVSLWIMDSNGTLGVATDSLAQASAKAFLASATLPRALAQGRKAVQSGKFGASGGMAQTLDQGTAQLYWRTIEDSFVVAVVESTVAMGAQGQRTLRLFGTIALISLLSLAWAGLTYTVLYLGRESRMLEKAALRRYTGTLSHRVRNSLCVLRGENEMLQHKLAQHDGSLAPNLDNAAKAIEDIEATVSELEQLSQGKADLVYDGQAGSRSMYRLRPVKKRGEEA</sequence>
<evidence type="ECO:0000313" key="5">
    <source>
        <dbReference type="Proteomes" id="UP001366166"/>
    </source>
</evidence>
<reference evidence="5" key="1">
    <citation type="journal article" date="2023" name="Arch. Microbiol.">
        <title>Desulfoferula mesophilus gen. nov. sp. nov., a mesophilic sulfate-reducing bacterium isolated from a brackish lake sediment.</title>
        <authorList>
            <person name="Watanabe T."/>
            <person name="Yabe T."/>
            <person name="Tsuji J.M."/>
            <person name="Fukui M."/>
        </authorList>
    </citation>
    <scope>NUCLEOTIDE SEQUENCE [LARGE SCALE GENOMIC DNA]</scope>
    <source>
        <strain evidence="5">12FAK</strain>
    </source>
</reference>
<keyword evidence="5" id="KW-1185">Reference proteome</keyword>
<keyword evidence="3" id="KW-1133">Transmembrane helix</keyword>
<dbReference type="EMBL" id="AP028679">
    <property type="protein sequence ID" value="BEQ13683.1"/>
    <property type="molecule type" value="Genomic_DNA"/>
</dbReference>
<dbReference type="EC" id="2.7.13.3" evidence="2"/>
<name>A0AAU9E963_9BACT</name>
<evidence type="ECO:0000256" key="2">
    <source>
        <dbReference type="ARBA" id="ARBA00012438"/>
    </source>
</evidence>
<dbReference type="CDD" id="cd00082">
    <property type="entry name" value="HisKA"/>
    <property type="match status" value="1"/>
</dbReference>
<dbReference type="AlphaFoldDB" id="A0AAU9E963"/>
<dbReference type="Proteomes" id="UP001366166">
    <property type="component" value="Chromosome"/>
</dbReference>
<organism evidence="4 5">
    <name type="scientific">Desulfoferula mesophila</name>
    <dbReference type="NCBI Taxonomy" id="3058419"/>
    <lineage>
        <taxon>Bacteria</taxon>
        <taxon>Pseudomonadati</taxon>
        <taxon>Thermodesulfobacteriota</taxon>
        <taxon>Desulfarculia</taxon>
        <taxon>Desulfarculales</taxon>
        <taxon>Desulfarculaceae</taxon>
        <taxon>Desulfoferula</taxon>
    </lineage>
</organism>
<accession>A0AAU9E963</accession>
<evidence type="ECO:0000256" key="3">
    <source>
        <dbReference type="SAM" id="Phobius"/>
    </source>
</evidence>
<dbReference type="GO" id="GO:0000155">
    <property type="term" value="F:phosphorelay sensor kinase activity"/>
    <property type="evidence" value="ECO:0007669"/>
    <property type="project" value="InterPro"/>
</dbReference>
<keyword evidence="3" id="KW-0472">Membrane</keyword>
<comment type="catalytic activity">
    <reaction evidence="1">
        <text>ATP + protein L-histidine = ADP + protein N-phospho-L-histidine.</text>
        <dbReference type="EC" id="2.7.13.3"/>
    </reaction>
</comment>
<feature type="transmembrane region" description="Helical" evidence="3">
    <location>
        <begin position="314"/>
        <end position="338"/>
    </location>
</feature>
<gene>
    <name evidence="4" type="ORF">FAK_07490</name>
</gene>
<dbReference type="InterPro" id="IPR003661">
    <property type="entry name" value="HisK_dim/P_dom"/>
</dbReference>